<keyword evidence="2" id="KW-0689">Ribosomal protein</keyword>
<evidence type="ECO:0000259" key="9">
    <source>
        <dbReference type="SMART" id="SM00978"/>
    </source>
</evidence>
<evidence type="ECO:0000256" key="3">
    <source>
        <dbReference type="ARBA" id="ARBA00023274"/>
    </source>
</evidence>
<gene>
    <name evidence="10" type="ORF">NFI95_09915</name>
</gene>
<dbReference type="PANTHER" id="PTHR28554">
    <property type="entry name" value="39S RIBOSOMAL PROTEIN L45, MITOCHONDRIAL"/>
    <property type="match status" value="1"/>
</dbReference>
<keyword evidence="1" id="KW-0809">Transit peptide</keyword>
<evidence type="ECO:0000313" key="11">
    <source>
        <dbReference type="Proteomes" id="UP001524587"/>
    </source>
</evidence>
<name>A0ABT1W7Q4_9PROT</name>
<keyword evidence="8" id="KW-0472">Membrane</keyword>
<dbReference type="NCBIfam" id="NF033779">
    <property type="entry name" value="Tim44_TimA_adap"/>
    <property type="match status" value="1"/>
</dbReference>
<feature type="region of interest" description="Disordered" evidence="7">
    <location>
        <begin position="40"/>
        <end position="76"/>
    </location>
</feature>
<reference evidence="10 11" key="1">
    <citation type="submission" date="2022-06" db="EMBL/GenBank/DDBJ databases">
        <title>Endosaccharibacter gen. nov., sp. nov., endophytic bacteria isolated from sugarcane.</title>
        <authorList>
            <person name="Pitiwittayakul N."/>
            <person name="Yukphan P."/>
            <person name="Charoenyingcharoen P."/>
            <person name="Tanasupawat S."/>
        </authorList>
    </citation>
    <scope>NUCLEOTIDE SEQUENCE [LARGE SCALE GENOMIC DNA]</scope>
    <source>
        <strain evidence="10 11">KSS8</strain>
    </source>
</reference>
<evidence type="ECO:0000256" key="1">
    <source>
        <dbReference type="ARBA" id="ARBA00022946"/>
    </source>
</evidence>
<evidence type="ECO:0000313" key="10">
    <source>
        <dbReference type="EMBL" id="MCQ8278768.1"/>
    </source>
</evidence>
<evidence type="ECO:0000256" key="7">
    <source>
        <dbReference type="SAM" id="MobiDB-lite"/>
    </source>
</evidence>
<evidence type="ECO:0000256" key="5">
    <source>
        <dbReference type="ARBA" id="ARBA00039448"/>
    </source>
</evidence>
<keyword evidence="8" id="KW-1133">Transmembrane helix</keyword>
<accession>A0ABT1W7Q4</accession>
<evidence type="ECO:0000256" key="2">
    <source>
        <dbReference type="ARBA" id="ARBA00022980"/>
    </source>
</evidence>
<dbReference type="SMART" id="SM00978">
    <property type="entry name" value="Tim44"/>
    <property type="match status" value="1"/>
</dbReference>
<evidence type="ECO:0000256" key="6">
    <source>
        <dbReference type="ARBA" id="ARBA00043031"/>
    </source>
</evidence>
<dbReference type="Gene3D" id="3.10.450.240">
    <property type="match status" value="1"/>
</dbReference>
<dbReference type="Pfam" id="PF04280">
    <property type="entry name" value="Tim44"/>
    <property type="match status" value="1"/>
</dbReference>
<dbReference type="PANTHER" id="PTHR28554:SF1">
    <property type="entry name" value="LARGE RIBOSOMAL SUBUNIT PROTEIN ML45"/>
    <property type="match status" value="1"/>
</dbReference>
<evidence type="ECO:0000256" key="4">
    <source>
        <dbReference type="ARBA" id="ARBA00038073"/>
    </source>
</evidence>
<evidence type="ECO:0000256" key="8">
    <source>
        <dbReference type="SAM" id="Phobius"/>
    </source>
</evidence>
<comment type="similarity">
    <text evidence="4">Belongs to the mitochondrion-specific ribosomal protein mL45 family.</text>
</comment>
<comment type="caution">
    <text evidence="10">The sequence shown here is derived from an EMBL/GenBank/DDBJ whole genome shotgun (WGS) entry which is preliminary data.</text>
</comment>
<dbReference type="InterPro" id="IPR051975">
    <property type="entry name" value="mtLSU_mL45"/>
</dbReference>
<dbReference type="InterPro" id="IPR007379">
    <property type="entry name" value="Tim44-like_dom"/>
</dbReference>
<sequence length="232" mass="25440">MQNLAGNVPVYLVVLGLVAAFLVLRLRSILGKRTGLERPIAPQPVPSAMQRRGPSVDTTAQPIEPATDRRLPDPSTGAGIALARLRERDRGFDPEIFLRQAEDSFRRIVRAFAEGDRSTLRSMLTADAFAAFDQAITAREQAGETQRSEIRAVTQVRLDDVQLTEQNGTWRAALEVRFTSDQISVLMGRDGLPVSGADAVTELVDIWIFERLLDVAPQPGAAAWRLAVARNA</sequence>
<keyword evidence="8" id="KW-0812">Transmembrane</keyword>
<feature type="domain" description="Tim44-like" evidence="9">
    <location>
        <begin position="78"/>
        <end position="230"/>
    </location>
</feature>
<dbReference type="EMBL" id="JAMSKV010000007">
    <property type="protein sequence ID" value="MCQ8278768.1"/>
    <property type="molecule type" value="Genomic_DNA"/>
</dbReference>
<dbReference type="InterPro" id="IPR032710">
    <property type="entry name" value="NTF2-like_dom_sf"/>
</dbReference>
<proteinExistence type="inferred from homology"/>
<dbReference type="Proteomes" id="UP001524587">
    <property type="component" value="Unassembled WGS sequence"/>
</dbReference>
<organism evidence="10 11">
    <name type="scientific">Endosaccharibacter trunci</name>
    <dbReference type="NCBI Taxonomy" id="2812733"/>
    <lineage>
        <taxon>Bacteria</taxon>
        <taxon>Pseudomonadati</taxon>
        <taxon>Pseudomonadota</taxon>
        <taxon>Alphaproteobacteria</taxon>
        <taxon>Acetobacterales</taxon>
        <taxon>Acetobacteraceae</taxon>
        <taxon>Endosaccharibacter</taxon>
    </lineage>
</organism>
<keyword evidence="3" id="KW-0687">Ribonucleoprotein</keyword>
<dbReference type="RefSeq" id="WP_422864244.1">
    <property type="nucleotide sequence ID" value="NZ_JAMSKV010000007.1"/>
</dbReference>
<protein>
    <recommendedName>
        <fullName evidence="5">Large ribosomal subunit protein mL45</fullName>
    </recommendedName>
    <alternativeName>
        <fullName evidence="6">39S ribosomal protein L45, mitochondrial</fullName>
    </alternativeName>
</protein>
<dbReference type="SUPFAM" id="SSF54427">
    <property type="entry name" value="NTF2-like"/>
    <property type="match status" value="1"/>
</dbReference>
<keyword evidence="11" id="KW-1185">Reference proteome</keyword>
<feature type="transmembrane region" description="Helical" evidence="8">
    <location>
        <begin position="6"/>
        <end position="24"/>
    </location>
</feature>